<organism evidence="3 4">
    <name type="scientific">Ktedonobacter robiniae</name>
    <dbReference type="NCBI Taxonomy" id="2778365"/>
    <lineage>
        <taxon>Bacteria</taxon>
        <taxon>Bacillati</taxon>
        <taxon>Chloroflexota</taxon>
        <taxon>Ktedonobacteria</taxon>
        <taxon>Ktedonobacterales</taxon>
        <taxon>Ktedonobacteraceae</taxon>
        <taxon>Ktedonobacter</taxon>
    </lineage>
</organism>
<reference evidence="3 4" key="1">
    <citation type="journal article" date="2021" name="Int. J. Syst. Evol. Microbiol.">
        <title>Reticulibacter mediterranei gen. nov., sp. nov., within the new family Reticulibacteraceae fam. nov., and Ktedonospora formicarum gen. nov., sp. nov., Ktedonobacter robiniae sp. nov., Dictyobacter formicarum sp. nov. and Dictyobacter arantiisoli sp. nov., belonging to the class Ktedonobacteria.</title>
        <authorList>
            <person name="Yabe S."/>
            <person name="Zheng Y."/>
            <person name="Wang C.M."/>
            <person name="Sakai Y."/>
            <person name="Abe K."/>
            <person name="Yokota A."/>
            <person name="Donadio S."/>
            <person name="Cavaletti L."/>
            <person name="Monciardini P."/>
        </authorList>
    </citation>
    <scope>NUCLEOTIDE SEQUENCE [LARGE SCALE GENOMIC DNA]</scope>
    <source>
        <strain evidence="3 4">SOSP1-30</strain>
    </source>
</reference>
<name>A0ABQ3UKW9_9CHLR</name>
<keyword evidence="4" id="KW-1185">Reference proteome</keyword>
<sequence length="276" mass="29854">MTAITLYNEIQAALRRGERVVVATVVKTMGAAPCEIGTKLLIAADGTPQGRMAGPVTDKKVVDEGLKALSENHSHLAHIHIDADNGESVGSCGATLEVFFEVLRPEPRLVIVGAGYVAQALAHLAHRLDFRIVVVDDRRDLADPQLFGEKVQLIFGDIPATIQALEPDESSWLVIVTRGHQLDRDALKAALSTRAAYIGMIGSTSKVKQIFHHLREEGIPRKQLERVHAPIGLDLGAETPDEIALSIAAEMVMLRRQGSGLSLKNKHNLLGDEVLA</sequence>
<dbReference type="PANTHER" id="PTHR30388:SF6">
    <property type="entry name" value="XANTHINE DEHYDROGENASE SUBUNIT A-RELATED"/>
    <property type="match status" value="1"/>
</dbReference>
<dbReference type="Proteomes" id="UP000654345">
    <property type="component" value="Unassembled WGS sequence"/>
</dbReference>
<evidence type="ECO:0000313" key="3">
    <source>
        <dbReference type="EMBL" id="GHO53325.1"/>
    </source>
</evidence>
<dbReference type="InterPro" id="IPR027051">
    <property type="entry name" value="XdhC_Rossmann_dom"/>
</dbReference>
<protein>
    <submittedName>
        <fullName evidence="3">Sulfurylase large subunit, molybdopterin cytosine dinucleotide biosynthesis</fullName>
    </submittedName>
</protein>
<proteinExistence type="predicted"/>
<dbReference type="InterPro" id="IPR003777">
    <property type="entry name" value="XdhC_CoxI"/>
</dbReference>
<dbReference type="InterPro" id="IPR052698">
    <property type="entry name" value="MoCofactor_Util/Proc"/>
</dbReference>
<feature type="domain" description="XdhC Rossmann" evidence="2">
    <location>
        <begin position="109"/>
        <end position="251"/>
    </location>
</feature>
<feature type="domain" description="XdhC- CoxI" evidence="1">
    <location>
        <begin position="14"/>
        <end position="78"/>
    </location>
</feature>
<gene>
    <name evidence="3" type="ORF">KSB_18000</name>
</gene>
<comment type="caution">
    <text evidence="3">The sequence shown here is derived from an EMBL/GenBank/DDBJ whole genome shotgun (WGS) entry which is preliminary data.</text>
</comment>
<dbReference type="Pfam" id="PF13478">
    <property type="entry name" value="XdhC_C"/>
    <property type="match status" value="1"/>
</dbReference>
<accession>A0ABQ3UKW9</accession>
<dbReference type="EMBL" id="BNJG01000001">
    <property type="protein sequence ID" value="GHO53325.1"/>
    <property type="molecule type" value="Genomic_DNA"/>
</dbReference>
<evidence type="ECO:0000313" key="4">
    <source>
        <dbReference type="Proteomes" id="UP000654345"/>
    </source>
</evidence>
<dbReference type="Gene3D" id="3.40.50.720">
    <property type="entry name" value="NAD(P)-binding Rossmann-like Domain"/>
    <property type="match status" value="1"/>
</dbReference>
<dbReference type="Pfam" id="PF02625">
    <property type="entry name" value="XdhC_CoxI"/>
    <property type="match status" value="1"/>
</dbReference>
<dbReference type="InterPro" id="IPR036291">
    <property type="entry name" value="NAD(P)-bd_dom_sf"/>
</dbReference>
<dbReference type="PANTHER" id="PTHR30388">
    <property type="entry name" value="ALDEHYDE OXIDOREDUCTASE MOLYBDENUM COFACTOR ASSEMBLY PROTEIN"/>
    <property type="match status" value="1"/>
</dbReference>
<dbReference type="RefSeq" id="WP_201370165.1">
    <property type="nucleotide sequence ID" value="NZ_BNJG01000001.1"/>
</dbReference>
<dbReference type="SUPFAM" id="SSF51735">
    <property type="entry name" value="NAD(P)-binding Rossmann-fold domains"/>
    <property type="match status" value="1"/>
</dbReference>
<evidence type="ECO:0000259" key="2">
    <source>
        <dbReference type="Pfam" id="PF13478"/>
    </source>
</evidence>
<evidence type="ECO:0000259" key="1">
    <source>
        <dbReference type="Pfam" id="PF02625"/>
    </source>
</evidence>